<organism evidence="2 3">
    <name type="scientific">Zizania palustris</name>
    <name type="common">Northern wild rice</name>
    <dbReference type="NCBI Taxonomy" id="103762"/>
    <lineage>
        <taxon>Eukaryota</taxon>
        <taxon>Viridiplantae</taxon>
        <taxon>Streptophyta</taxon>
        <taxon>Embryophyta</taxon>
        <taxon>Tracheophyta</taxon>
        <taxon>Spermatophyta</taxon>
        <taxon>Magnoliopsida</taxon>
        <taxon>Liliopsida</taxon>
        <taxon>Poales</taxon>
        <taxon>Poaceae</taxon>
        <taxon>BOP clade</taxon>
        <taxon>Oryzoideae</taxon>
        <taxon>Oryzeae</taxon>
        <taxon>Zizaniinae</taxon>
        <taxon>Zizania</taxon>
    </lineage>
</organism>
<gene>
    <name evidence="2" type="ORF">GUJ93_ZPchr0013g34983</name>
</gene>
<reference evidence="2" key="2">
    <citation type="submission" date="2021-02" db="EMBL/GenBank/DDBJ databases">
        <authorList>
            <person name="Kimball J.A."/>
            <person name="Haas M.W."/>
            <person name="Macchietto M."/>
            <person name="Kono T."/>
            <person name="Duquette J."/>
            <person name="Shao M."/>
        </authorList>
    </citation>
    <scope>NUCLEOTIDE SEQUENCE</scope>
    <source>
        <tissue evidence="2">Fresh leaf tissue</tissue>
    </source>
</reference>
<comment type="caution">
    <text evidence="2">The sequence shown here is derived from an EMBL/GenBank/DDBJ whole genome shotgun (WGS) entry which is preliminary data.</text>
</comment>
<dbReference type="Proteomes" id="UP000729402">
    <property type="component" value="Unassembled WGS sequence"/>
</dbReference>
<feature type="compositionally biased region" description="Low complexity" evidence="1">
    <location>
        <begin position="27"/>
        <end position="37"/>
    </location>
</feature>
<proteinExistence type="predicted"/>
<name>A0A8J6C103_ZIZPA</name>
<reference evidence="2" key="1">
    <citation type="journal article" date="2021" name="bioRxiv">
        <title>Whole Genome Assembly and Annotation of Northern Wild Rice, Zizania palustris L., Supports a Whole Genome Duplication in the Zizania Genus.</title>
        <authorList>
            <person name="Haas M."/>
            <person name="Kono T."/>
            <person name="Macchietto M."/>
            <person name="Millas R."/>
            <person name="McGilp L."/>
            <person name="Shao M."/>
            <person name="Duquette J."/>
            <person name="Hirsch C.N."/>
            <person name="Kimball J."/>
        </authorList>
    </citation>
    <scope>NUCLEOTIDE SEQUENCE</scope>
    <source>
        <tissue evidence="2">Fresh leaf tissue</tissue>
    </source>
</reference>
<evidence type="ECO:0000313" key="3">
    <source>
        <dbReference type="Proteomes" id="UP000729402"/>
    </source>
</evidence>
<protein>
    <submittedName>
        <fullName evidence="2">Uncharacterized protein</fullName>
    </submittedName>
</protein>
<dbReference type="EMBL" id="JAAALK010000079">
    <property type="protein sequence ID" value="KAG8099446.1"/>
    <property type="molecule type" value="Genomic_DNA"/>
</dbReference>
<accession>A0A8J6C103</accession>
<dbReference type="AlphaFoldDB" id="A0A8J6C103"/>
<keyword evidence="3" id="KW-1185">Reference proteome</keyword>
<feature type="compositionally biased region" description="Basic residues" evidence="1">
    <location>
        <begin position="46"/>
        <end position="56"/>
    </location>
</feature>
<evidence type="ECO:0000313" key="2">
    <source>
        <dbReference type="EMBL" id="KAG8099446.1"/>
    </source>
</evidence>
<sequence>MMNWRTQRTPHPELESQTRRKVPKSNQLSQLLIALQLQERKQGSAHGKRKQKRTSRRTYQGLLEMDTDAMAADAPDSLSLSKPAHFSIGKS</sequence>
<evidence type="ECO:0000256" key="1">
    <source>
        <dbReference type="SAM" id="MobiDB-lite"/>
    </source>
</evidence>
<feature type="region of interest" description="Disordered" evidence="1">
    <location>
        <begin position="1"/>
        <end position="91"/>
    </location>
</feature>